<organism evidence="3 4">
    <name type="scientific">Puccinia triticina (isolate 1-1 / race 1 (BBBD))</name>
    <name type="common">Brown leaf rust fungus</name>
    <dbReference type="NCBI Taxonomy" id="630390"/>
    <lineage>
        <taxon>Eukaryota</taxon>
        <taxon>Fungi</taxon>
        <taxon>Dikarya</taxon>
        <taxon>Basidiomycota</taxon>
        <taxon>Pucciniomycotina</taxon>
        <taxon>Pucciniomycetes</taxon>
        <taxon>Pucciniales</taxon>
        <taxon>Pucciniaceae</taxon>
        <taxon>Puccinia</taxon>
    </lineage>
</organism>
<sequence length="208" mass="23083">TPHQPPPSLSPLLRCYRSPITRHCQQYARSHCLGWYWLPQQPSRPSAAPPTIELFLYPTQMEPPPGYRHALPNTTNLPIPSCRSCLSHSPTVDYTMGFLPVGPTPLLSCPRRPTPNNTGDDADGGGRQDPAKMHSPVYGLTRRTPPSSRPWPSSSSRLTPKAQMGQAWLASTSALSPGLWPPRRLSWMRRLVLSPPRFPPLLPPLPPI</sequence>
<dbReference type="EMBL" id="ADAS02000447">
    <property type="protein sequence ID" value="OAV87360.1"/>
    <property type="molecule type" value="Genomic_DNA"/>
</dbReference>
<proteinExistence type="predicted"/>
<feature type="compositionally biased region" description="Low complexity" evidence="1">
    <location>
        <begin position="141"/>
        <end position="160"/>
    </location>
</feature>
<evidence type="ECO:0000313" key="3">
    <source>
        <dbReference type="EnsemblFungi" id="PTTG_10369-t43_1-p1"/>
    </source>
</evidence>
<dbReference type="AlphaFoldDB" id="A0A0C4FAX6"/>
<evidence type="ECO:0000256" key="1">
    <source>
        <dbReference type="SAM" id="MobiDB-lite"/>
    </source>
</evidence>
<reference evidence="3 4" key="3">
    <citation type="journal article" date="2017" name="G3 (Bethesda)">
        <title>Comparative analysis highlights variable genome content of wheat rusts and divergence of the mating loci.</title>
        <authorList>
            <person name="Cuomo C.A."/>
            <person name="Bakkeren G."/>
            <person name="Khalil H.B."/>
            <person name="Panwar V."/>
            <person name="Joly D."/>
            <person name="Linning R."/>
            <person name="Sakthikumar S."/>
            <person name="Song X."/>
            <person name="Adiconis X."/>
            <person name="Fan L."/>
            <person name="Goldberg J.M."/>
            <person name="Levin J.Z."/>
            <person name="Young S."/>
            <person name="Zeng Q."/>
            <person name="Anikster Y."/>
            <person name="Bruce M."/>
            <person name="Wang M."/>
            <person name="Yin C."/>
            <person name="McCallum B."/>
            <person name="Szabo L.J."/>
            <person name="Hulbert S."/>
            <person name="Chen X."/>
            <person name="Fellers J.P."/>
        </authorList>
    </citation>
    <scope>NUCLEOTIDE SEQUENCE</scope>
    <source>
        <strain evidence="3">isolate 1-1 / race 1 (BBBD)</strain>
        <strain evidence="4">Isolate 1-1 / race 1 (BBBD)</strain>
    </source>
</reference>
<name>A0A0C4FAX6_PUCT1</name>
<accession>A0A0C4FAX6</accession>
<gene>
    <name evidence="2" type="ORF">PTTG_10369</name>
</gene>
<dbReference type="EnsemblFungi" id="PTTG_10369-t43_1">
    <property type="protein sequence ID" value="PTTG_10369-t43_1-p1"/>
    <property type="gene ID" value="PTTG_10369"/>
</dbReference>
<feature type="region of interest" description="Disordered" evidence="1">
    <location>
        <begin position="105"/>
        <end position="165"/>
    </location>
</feature>
<dbReference type="VEuPathDB" id="FungiDB:PTTG_10369"/>
<reference evidence="2" key="2">
    <citation type="submission" date="2016-05" db="EMBL/GenBank/DDBJ databases">
        <title>Comparative analysis highlights variable genome content of wheat rusts and divergence of the mating loci.</title>
        <authorList>
            <person name="Cuomo C.A."/>
            <person name="Bakkeren G."/>
            <person name="Szabo L."/>
            <person name="Khalil H."/>
            <person name="Joly D."/>
            <person name="Goldberg J."/>
            <person name="Young S."/>
            <person name="Zeng Q."/>
            <person name="Fellers J."/>
        </authorList>
    </citation>
    <scope>NUCLEOTIDE SEQUENCE [LARGE SCALE GENOMIC DNA]</scope>
    <source>
        <strain evidence="2">1-1 BBBD Race 1</strain>
    </source>
</reference>
<evidence type="ECO:0000313" key="4">
    <source>
        <dbReference type="Proteomes" id="UP000005240"/>
    </source>
</evidence>
<reference evidence="3" key="4">
    <citation type="submission" date="2025-05" db="UniProtKB">
        <authorList>
            <consortium name="EnsemblFungi"/>
        </authorList>
    </citation>
    <scope>IDENTIFICATION</scope>
    <source>
        <strain evidence="3">isolate 1-1 / race 1 (BBBD)</strain>
    </source>
</reference>
<dbReference type="Proteomes" id="UP000005240">
    <property type="component" value="Unassembled WGS sequence"/>
</dbReference>
<reference evidence="2" key="1">
    <citation type="submission" date="2009-11" db="EMBL/GenBank/DDBJ databases">
        <authorList>
            <consortium name="The Broad Institute Genome Sequencing Platform"/>
            <person name="Ward D."/>
            <person name="Feldgarden M."/>
            <person name="Earl A."/>
            <person name="Young S.K."/>
            <person name="Zeng Q."/>
            <person name="Koehrsen M."/>
            <person name="Alvarado L."/>
            <person name="Berlin A."/>
            <person name="Bochicchio J."/>
            <person name="Borenstein D."/>
            <person name="Chapman S.B."/>
            <person name="Chen Z."/>
            <person name="Engels R."/>
            <person name="Freedman E."/>
            <person name="Gellesch M."/>
            <person name="Goldberg J."/>
            <person name="Griggs A."/>
            <person name="Gujja S."/>
            <person name="Heilman E."/>
            <person name="Heiman D."/>
            <person name="Hepburn T."/>
            <person name="Howarth C."/>
            <person name="Jen D."/>
            <person name="Larson L."/>
            <person name="Lewis B."/>
            <person name="Mehta T."/>
            <person name="Park D."/>
            <person name="Pearson M."/>
            <person name="Roberts A."/>
            <person name="Saif S."/>
            <person name="Shea T."/>
            <person name="Shenoy N."/>
            <person name="Sisk P."/>
            <person name="Stolte C."/>
            <person name="Sykes S."/>
            <person name="Thomson T."/>
            <person name="Walk T."/>
            <person name="White J."/>
            <person name="Yandava C."/>
            <person name="Izard J."/>
            <person name="Baranova O.V."/>
            <person name="Blanton J.M."/>
            <person name="Tanner A.C."/>
            <person name="Dewhirst F.E."/>
            <person name="Haas B."/>
            <person name="Nusbaum C."/>
            <person name="Birren B."/>
        </authorList>
    </citation>
    <scope>NUCLEOTIDE SEQUENCE [LARGE SCALE GENOMIC DNA]</scope>
    <source>
        <strain evidence="2">1-1 BBBD Race 1</strain>
    </source>
</reference>
<protein>
    <submittedName>
        <fullName evidence="2 3">Uncharacterized protein</fullName>
    </submittedName>
</protein>
<evidence type="ECO:0000313" key="2">
    <source>
        <dbReference type="EMBL" id="OAV87360.1"/>
    </source>
</evidence>
<keyword evidence="4" id="KW-1185">Reference proteome</keyword>